<evidence type="ECO:0000313" key="2">
    <source>
        <dbReference type="EMBL" id="OOK83112.1"/>
    </source>
</evidence>
<accession>A0A1V3XVJ5</accession>
<sequence length="38" mass="4337">MCHGTKYWINFQNSARTRCCDMLSPDVHQPVTAPMPIS</sequence>
<organism evidence="2 3">
    <name type="scientific">Mycobacterium kansasii</name>
    <dbReference type="NCBI Taxonomy" id="1768"/>
    <lineage>
        <taxon>Bacteria</taxon>
        <taxon>Bacillati</taxon>
        <taxon>Actinomycetota</taxon>
        <taxon>Actinomycetes</taxon>
        <taxon>Mycobacteriales</taxon>
        <taxon>Mycobacteriaceae</taxon>
        <taxon>Mycobacterium</taxon>
    </lineage>
</organism>
<evidence type="ECO:0000313" key="4">
    <source>
        <dbReference type="Proteomes" id="UP000189229"/>
    </source>
</evidence>
<dbReference type="Proteomes" id="UP000188532">
    <property type="component" value="Unassembled WGS sequence"/>
</dbReference>
<dbReference type="EMBL" id="MVBN01000001">
    <property type="protein sequence ID" value="OOK83112.1"/>
    <property type="molecule type" value="Genomic_DNA"/>
</dbReference>
<protein>
    <submittedName>
        <fullName evidence="2">Uncharacterized protein</fullName>
    </submittedName>
</protein>
<evidence type="ECO:0000313" key="1">
    <source>
        <dbReference type="EMBL" id="OOK82154.1"/>
    </source>
</evidence>
<evidence type="ECO:0000313" key="3">
    <source>
        <dbReference type="Proteomes" id="UP000188532"/>
    </source>
</evidence>
<dbReference type="Proteomes" id="UP000189229">
    <property type="component" value="Unassembled WGS sequence"/>
</dbReference>
<dbReference type="EMBL" id="MVBM01000001">
    <property type="protein sequence ID" value="OOK82154.1"/>
    <property type="molecule type" value="Genomic_DNA"/>
</dbReference>
<comment type="caution">
    <text evidence="2">The sequence shown here is derived from an EMBL/GenBank/DDBJ whole genome shotgun (WGS) entry which is preliminary data.</text>
</comment>
<reference evidence="3 4" key="1">
    <citation type="submission" date="2017-02" db="EMBL/GenBank/DDBJ databases">
        <title>Complete genome sequences of Mycobacterium kansasii strains isolated from rhesus macaques.</title>
        <authorList>
            <person name="Panda A."/>
            <person name="Nagaraj S."/>
            <person name="Zhao X."/>
            <person name="Tettelin H."/>
            <person name="Detolla L.J."/>
        </authorList>
    </citation>
    <scope>NUCLEOTIDE SEQUENCE [LARGE SCALE GENOMIC DNA]</scope>
    <source>
        <strain evidence="2 3">11-3469</strain>
        <strain evidence="1 4">11-3813</strain>
    </source>
</reference>
<dbReference type="AlphaFoldDB" id="A0A1V3XVJ5"/>
<name>A0A1V3XVJ5_MYCKA</name>
<gene>
    <name evidence="2" type="ORF">BZL29_1006</name>
    <name evidence="1" type="ORF">BZL30_0886</name>
</gene>
<proteinExistence type="predicted"/>